<feature type="repeat" description="ANK" evidence="6">
    <location>
        <begin position="689"/>
        <end position="721"/>
    </location>
</feature>
<dbReference type="InterPro" id="IPR002110">
    <property type="entry name" value="Ankyrin_rpt"/>
</dbReference>
<evidence type="ECO:0000256" key="9">
    <source>
        <dbReference type="SAM" id="Phobius"/>
    </source>
</evidence>
<feature type="region of interest" description="Disordered" evidence="8">
    <location>
        <begin position="1242"/>
        <end position="1274"/>
    </location>
</feature>
<gene>
    <name evidence="11" type="ORF">JI435_148700</name>
</gene>
<dbReference type="PANTHER" id="PTHR24198:SF165">
    <property type="entry name" value="ANKYRIN REPEAT-CONTAINING PROTEIN-RELATED"/>
    <property type="match status" value="1"/>
</dbReference>
<evidence type="ECO:0000256" key="6">
    <source>
        <dbReference type="PROSITE-ProRule" id="PRU00023"/>
    </source>
</evidence>
<proteinExistence type="predicted"/>
<reference evidence="12" key="1">
    <citation type="journal article" date="2021" name="BMC Genomics">
        <title>Chromosome-level genome assembly and manually-curated proteome of model necrotroph Parastagonospora nodorum Sn15 reveals a genome-wide trove of candidate effector homologs, and redundancy of virulence-related functions within an accessory chromosome.</title>
        <authorList>
            <person name="Bertazzoni S."/>
            <person name="Jones D.A.B."/>
            <person name="Phan H.T."/>
            <person name="Tan K.-C."/>
            <person name="Hane J.K."/>
        </authorList>
    </citation>
    <scope>NUCLEOTIDE SEQUENCE [LARGE SCALE GENOMIC DNA]</scope>
    <source>
        <strain evidence="12">SN15 / ATCC MYA-4574 / FGSC 10173)</strain>
    </source>
</reference>
<evidence type="ECO:0000256" key="4">
    <source>
        <dbReference type="ARBA" id="ARBA00022833"/>
    </source>
</evidence>
<evidence type="ECO:0000256" key="1">
    <source>
        <dbReference type="ARBA" id="ARBA00022723"/>
    </source>
</evidence>
<dbReference type="InterPro" id="IPR036770">
    <property type="entry name" value="Ankyrin_rpt-contain_sf"/>
</dbReference>
<feature type="repeat" description="ANK" evidence="6">
    <location>
        <begin position="961"/>
        <end position="993"/>
    </location>
</feature>
<dbReference type="PRINTS" id="PR01415">
    <property type="entry name" value="ANKYRIN"/>
</dbReference>
<dbReference type="Pfam" id="PF24883">
    <property type="entry name" value="NPHP3_N"/>
    <property type="match status" value="1"/>
</dbReference>
<keyword evidence="9" id="KW-0812">Transmembrane</keyword>
<dbReference type="PROSITE" id="PS50088">
    <property type="entry name" value="ANK_REPEAT"/>
    <property type="match status" value="7"/>
</dbReference>
<feature type="repeat" description="ANK" evidence="6">
    <location>
        <begin position="1111"/>
        <end position="1139"/>
    </location>
</feature>
<dbReference type="Gene3D" id="3.30.60.90">
    <property type="match status" value="1"/>
</dbReference>
<feature type="repeat" description="ANK" evidence="6">
    <location>
        <begin position="893"/>
        <end position="925"/>
    </location>
</feature>
<dbReference type="InterPro" id="IPR027417">
    <property type="entry name" value="P-loop_NTPase"/>
</dbReference>
<dbReference type="SMART" id="SM00248">
    <property type="entry name" value="ANK"/>
    <property type="match status" value="13"/>
</dbReference>
<keyword evidence="9" id="KW-0472">Membrane</keyword>
<feature type="transmembrane region" description="Helical" evidence="9">
    <location>
        <begin position="1309"/>
        <end position="1330"/>
    </location>
</feature>
<evidence type="ECO:0000256" key="7">
    <source>
        <dbReference type="PROSITE-ProRule" id="PRU00228"/>
    </source>
</evidence>
<feature type="repeat" description="ANK" evidence="6">
    <location>
        <begin position="860"/>
        <end position="892"/>
    </location>
</feature>
<dbReference type="SUPFAM" id="SSF48403">
    <property type="entry name" value="Ankyrin repeat"/>
    <property type="match status" value="2"/>
</dbReference>
<dbReference type="OrthoDB" id="4772757at2759"/>
<dbReference type="Gene3D" id="3.40.50.300">
    <property type="entry name" value="P-loop containing nucleotide triphosphate hydrolases"/>
    <property type="match status" value="1"/>
</dbReference>
<dbReference type="Proteomes" id="UP000663193">
    <property type="component" value="Chromosome 5"/>
</dbReference>
<evidence type="ECO:0000313" key="12">
    <source>
        <dbReference type="Proteomes" id="UP000663193"/>
    </source>
</evidence>
<evidence type="ECO:0000259" key="10">
    <source>
        <dbReference type="PROSITE" id="PS50135"/>
    </source>
</evidence>
<dbReference type="SUPFAM" id="SSF57850">
    <property type="entry name" value="RING/U-box"/>
    <property type="match status" value="1"/>
</dbReference>
<dbReference type="PANTHER" id="PTHR24198">
    <property type="entry name" value="ANKYRIN REPEAT AND PROTEIN KINASE DOMAIN-CONTAINING PROTEIN"/>
    <property type="match status" value="1"/>
</dbReference>
<dbReference type="Gene3D" id="1.25.40.20">
    <property type="entry name" value="Ankyrin repeat-containing domain"/>
    <property type="match status" value="2"/>
</dbReference>
<dbReference type="Pfam" id="PF00569">
    <property type="entry name" value="ZZ"/>
    <property type="match status" value="1"/>
</dbReference>
<protein>
    <recommendedName>
        <fullName evidence="10">ZZ-type domain-containing protein</fullName>
    </recommendedName>
</protein>
<accession>A0A7U2F114</accession>
<keyword evidence="4" id="KW-0862">Zinc</keyword>
<organism evidence="11 12">
    <name type="scientific">Phaeosphaeria nodorum (strain SN15 / ATCC MYA-4574 / FGSC 10173)</name>
    <name type="common">Glume blotch fungus</name>
    <name type="synonym">Parastagonospora nodorum</name>
    <dbReference type="NCBI Taxonomy" id="321614"/>
    <lineage>
        <taxon>Eukaryota</taxon>
        <taxon>Fungi</taxon>
        <taxon>Dikarya</taxon>
        <taxon>Ascomycota</taxon>
        <taxon>Pezizomycotina</taxon>
        <taxon>Dothideomycetes</taxon>
        <taxon>Pleosporomycetidae</taxon>
        <taxon>Pleosporales</taxon>
        <taxon>Pleosporineae</taxon>
        <taxon>Phaeosphaeriaceae</taxon>
        <taxon>Parastagonospora</taxon>
    </lineage>
</organism>
<dbReference type="EMBL" id="CP069027">
    <property type="protein sequence ID" value="QRC94715.1"/>
    <property type="molecule type" value="Genomic_DNA"/>
</dbReference>
<feature type="compositionally biased region" description="Polar residues" evidence="8">
    <location>
        <begin position="1254"/>
        <end position="1266"/>
    </location>
</feature>
<evidence type="ECO:0000256" key="2">
    <source>
        <dbReference type="ARBA" id="ARBA00022737"/>
    </source>
</evidence>
<dbReference type="InterPro" id="IPR043145">
    <property type="entry name" value="Znf_ZZ_sf"/>
</dbReference>
<feature type="repeat" description="ANK" evidence="6">
    <location>
        <begin position="926"/>
        <end position="958"/>
    </location>
</feature>
<dbReference type="SMART" id="SM00291">
    <property type="entry name" value="ZnF_ZZ"/>
    <property type="match status" value="1"/>
</dbReference>
<feature type="repeat" description="ANK" evidence="6">
    <location>
        <begin position="722"/>
        <end position="754"/>
    </location>
</feature>
<name>A0A7U2F114_PHANO</name>
<feature type="domain" description="ZZ-type" evidence="10">
    <location>
        <begin position="361"/>
        <end position="411"/>
    </location>
</feature>
<dbReference type="InterPro" id="IPR054471">
    <property type="entry name" value="GPIID_WHD"/>
</dbReference>
<dbReference type="SUPFAM" id="SSF52540">
    <property type="entry name" value="P-loop containing nucleoside triphosphate hydrolases"/>
    <property type="match status" value="1"/>
</dbReference>
<evidence type="ECO:0000256" key="3">
    <source>
        <dbReference type="ARBA" id="ARBA00022771"/>
    </source>
</evidence>
<keyword evidence="3 7" id="KW-0863">Zinc-finger</keyword>
<keyword evidence="5 6" id="KW-0040">ANK repeat</keyword>
<dbReference type="InterPro" id="IPR056884">
    <property type="entry name" value="NPHP3-like_N"/>
</dbReference>
<dbReference type="Pfam" id="PF12796">
    <property type="entry name" value="Ank_2"/>
    <property type="match status" value="4"/>
</dbReference>
<keyword evidence="1" id="KW-0479">Metal-binding</keyword>
<evidence type="ECO:0000256" key="8">
    <source>
        <dbReference type="SAM" id="MobiDB-lite"/>
    </source>
</evidence>
<dbReference type="CDD" id="cd02249">
    <property type="entry name" value="ZZ"/>
    <property type="match status" value="1"/>
</dbReference>
<dbReference type="GO" id="GO:0008270">
    <property type="term" value="F:zinc ion binding"/>
    <property type="evidence" value="ECO:0007669"/>
    <property type="project" value="UniProtKB-KW"/>
</dbReference>
<dbReference type="VEuPathDB" id="FungiDB:JI435_148700"/>
<evidence type="ECO:0000256" key="5">
    <source>
        <dbReference type="ARBA" id="ARBA00023043"/>
    </source>
</evidence>
<evidence type="ECO:0000313" key="11">
    <source>
        <dbReference type="EMBL" id="QRC94715.1"/>
    </source>
</evidence>
<dbReference type="Pfam" id="PF22939">
    <property type="entry name" value="WHD_GPIID"/>
    <property type="match status" value="1"/>
</dbReference>
<keyword evidence="12" id="KW-1185">Reference proteome</keyword>
<dbReference type="PROSITE" id="PS50297">
    <property type="entry name" value="ANK_REP_REGION"/>
    <property type="match status" value="5"/>
</dbReference>
<keyword evidence="9" id="KW-1133">Transmembrane helix</keyword>
<keyword evidence="2" id="KW-0677">Repeat</keyword>
<sequence length="1333" mass="148892">MDPVSIVGLAASIVQLADASFKIMNVLETIKEGGQDRRKLCDEITVLWMILRNLEIQFAPSNAGQDVSWMKPIDSLAEPNGVFEQLQKSLDEVWEKVTMSESKRQKFKQTLRWPLDQSYVDRTIARIERLKSSIILVANQANITLAREMREDVFQVKQVATDGQFKTVLDWLCPLNCREKQSNITATPGTGSWFFTSRSFNGWLSGNDRWLWCHGIPGAGKTFLASSTVAELQRTQKSEEVLILVLFCSYDTADSQSVDNLVTSLLKQAVQCRKSLPEKLQAKYKEHGTAGTKPKLTEILDILNEVIASSPKTFIILDALDELAEDSKRTTILDIIYNLRGRPKMMVTSREIESIANRFGSSGVYCDGCSKDSPEIYYHCEGCDDFDLCEDCRCNGPSHPHAFTKTYSSTQIRISARAEDVENYISRRIEVEEDLHRMVGENQDLQERILSEIVENAKDMFLLARFHMDALADCLNISEIEIALRSLPQGINDTYDQVMQRIEKLSVNRRRAVKRLLQWVSYSKRPLTIRELEHAIAVSRGARELQADHIISAKVLTSLSAGIVIVDENERVRLTHKTAEDYFINRRETFFSDGDVEITERCLAYLQLATFESGPCDDTSSRLFDARLKDYPFYGYASLYWADHARNCDPQIISPQALLFLRRKSLLEASVQALWHLDTESENSWDVAGGIDALHFASYYGLNHIVAQLLNEGGDPNVRDSLGTTPLIYACARGHAQVAETLLEAGALAHFVDRRGSTALLGSVKNRHLELTRMILKEKDVSINTFHKPFNNYTALMLAAWNSDPHTVDALLQRPDLDVNLSPPNSRSNCLIIATCDDEKECVKELLRHPSIDVNHQDLSGYTATHYAALNGYVDTLELLLNAGAETSIQDDQGGRPLQRAIDYGCLNTVELLLKHKADYMFKDLLGRTILHAAAVNHRARILKHLLETCKDLNIDTQGNGGETALHDAAGHGHLATVKVLLKFGARTDVKNKAGFTPVRLAHEFGRTDVLEALRKARGKEINPEEKLDATSIRRADTFENAPEISLATAVQFESTAVLKTKVKLANFEDLNEPSAAFDLTLLHLVCEVPRLEVVEMLLEAGVFVDPLDSFSRTPLILVCQQGETDIVEALVKHGANVNHSFGSKKPWEIAIESRATDTAMFLLSQTQTEVDINSRFISRALGWAAALGELQACQKLVESGAPIHLKNADGMTPSQIAANWEQDEVEKYLAEQEAEYRVAEPDNVPASWDLEDTQSSGESKDTLQMPSAHPPATEKNLAETMQPHEVTYDTQPAKLTPPTTLQERTSRLTSVGAVSIILSLLAVLFAALITRQ</sequence>
<dbReference type="PROSITE" id="PS50135">
    <property type="entry name" value="ZF_ZZ_2"/>
    <property type="match status" value="1"/>
</dbReference>
<dbReference type="InterPro" id="IPR000433">
    <property type="entry name" value="Znf_ZZ"/>
</dbReference>